<dbReference type="OrthoDB" id="667337at2"/>
<organism evidence="1 2">
    <name type="scientific">Dyadobacter jejuensis</name>
    <dbReference type="NCBI Taxonomy" id="1082580"/>
    <lineage>
        <taxon>Bacteria</taxon>
        <taxon>Pseudomonadati</taxon>
        <taxon>Bacteroidota</taxon>
        <taxon>Cytophagia</taxon>
        <taxon>Cytophagales</taxon>
        <taxon>Spirosomataceae</taxon>
        <taxon>Dyadobacter</taxon>
    </lineage>
</organism>
<keyword evidence="2" id="KW-1185">Reference proteome</keyword>
<dbReference type="Proteomes" id="UP000245880">
    <property type="component" value="Unassembled WGS sequence"/>
</dbReference>
<dbReference type="EMBL" id="QGDT01000001">
    <property type="protein sequence ID" value="PWJ60663.1"/>
    <property type="molecule type" value="Genomic_DNA"/>
</dbReference>
<comment type="caution">
    <text evidence="1">The sequence shown here is derived from an EMBL/GenBank/DDBJ whole genome shotgun (WGS) entry which is preliminary data.</text>
</comment>
<accession>A0A316ASI0</accession>
<sequence>MSFTINKNLALISVLVWAGCTSNNSEKKELTVTKAINDTIPETRERVSQQAVASYSEPVKDPDGLNDWKFEIKAYETQATFEFLLKIQYMELAVTDSLFIPNFGIRPQVKMIKGPYPLSCVIGFLDKEGVFKEYKLVEVAKGQLKIRQIKSYRRAIFKKS</sequence>
<name>A0A316ASI0_9BACT</name>
<gene>
    <name evidence="1" type="ORF">CLV98_101848</name>
</gene>
<proteinExistence type="predicted"/>
<evidence type="ECO:0000313" key="2">
    <source>
        <dbReference type="Proteomes" id="UP000245880"/>
    </source>
</evidence>
<dbReference type="AlphaFoldDB" id="A0A316ASI0"/>
<reference evidence="1 2" key="1">
    <citation type="submission" date="2018-03" db="EMBL/GenBank/DDBJ databases">
        <title>Genomic Encyclopedia of Archaeal and Bacterial Type Strains, Phase II (KMG-II): from individual species to whole genera.</title>
        <authorList>
            <person name="Goeker M."/>
        </authorList>
    </citation>
    <scope>NUCLEOTIDE SEQUENCE [LARGE SCALE GENOMIC DNA]</scope>
    <source>
        <strain evidence="1 2">DSM 100346</strain>
    </source>
</reference>
<protein>
    <recommendedName>
        <fullName evidence="3">Lipoprotein</fullName>
    </recommendedName>
</protein>
<evidence type="ECO:0008006" key="3">
    <source>
        <dbReference type="Google" id="ProtNLM"/>
    </source>
</evidence>
<dbReference type="PROSITE" id="PS51257">
    <property type="entry name" value="PROKAR_LIPOPROTEIN"/>
    <property type="match status" value="1"/>
</dbReference>
<evidence type="ECO:0000313" key="1">
    <source>
        <dbReference type="EMBL" id="PWJ60663.1"/>
    </source>
</evidence>
<dbReference type="RefSeq" id="WP_109672978.1">
    <property type="nucleotide sequence ID" value="NZ_QGDT01000001.1"/>
</dbReference>